<dbReference type="InterPro" id="IPR011989">
    <property type="entry name" value="ARM-like"/>
</dbReference>
<proteinExistence type="predicted"/>
<keyword evidence="2" id="KW-1185">Reference proteome</keyword>
<gene>
    <name evidence="1" type="ORF">NEMVEDRAFT_v1g205382</name>
</gene>
<protein>
    <submittedName>
        <fullName evidence="1">Uncharacterized protein</fullName>
    </submittedName>
</protein>
<dbReference type="InterPro" id="IPR052769">
    <property type="entry name" value="TPR_domain_protein"/>
</dbReference>
<name>A7S1K3_NEMVE</name>
<dbReference type="OMA" id="NSEAICH"/>
<dbReference type="STRING" id="45351.A7S1K3"/>
<dbReference type="Gene3D" id="1.25.40.10">
    <property type="entry name" value="Tetratricopeptide repeat domain"/>
    <property type="match status" value="1"/>
</dbReference>
<sequence length="701" mass="80205">MDTINTAGILKRVLRSCSSEKNTKREAERFFAYLGGGECPLEALQLSLGRNEELLNAQVTTVHEIARAVQYQDEAEQKYGLSNHWDFLTSLYHRNILHLMRRILKIRLPSDLTCDGDIPWKSVYFHCLMITKHIVDYLEPNTTYMKSIVESGTVEVLLEFMSGSIDLLASFPVLVTLRPLCFQSLEACERLIFCGGLTTLGNFMLKDNYHKQIFKQFHAGLMRYQLEALREVHDARPVVYAESMEENKVYVDRHPKEKTIPYVVLKKWCSKIQITSAHIIMKIGDQNDRHRYIIAKDPAISKALRKWAKTPAILEQDALMADACTYIISTLCLKEDLAWQMVESYDIVTCLGRGLRYPDFKLVKSHIGLAFVLSSHAERDLIKTLCALMFSSESAIQDATVNTIINVAESPLGSQKLLEAGLRPLHLTLLCSYYDIDFGPKVTLLRQKLKQHIGRDWTKEETVYSKNPLQVAKQHDGEEALNLKDAGNKKFKQGCYVEAIKIYTSALEVCPPMKRPVTRHQATAVWWVLPSVLYSNRAQCYINNRDWQSAADDCTRAIAGCLEDNFVARNILHKTVFRRAKALLELGEYHVALTDIAYCYRKDRSDDVKRLLFAEILAKYRKHVGYEPIRRCGHCMGVWGFGAWLLRPVVHGSHFAMGAIVCVCQKRRVNWAPRLDAVVLWAPISLCPTPKWHFLMTLREI</sequence>
<dbReference type="Proteomes" id="UP000001593">
    <property type="component" value="Unassembled WGS sequence"/>
</dbReference>
<accession>A7S1K3</accession>
<dbReference type="Gene3D" id="1.25.10.10">
    <property type="entry name" value="Leucine-rich Repeat Variant"/>
    <property type="match status" value="1"/>
</dbReference>
<dbReference type="InParanoid" id="A7S1K3"/>
<organism evidence="1 2">
    <name type="scientific">Nematostella vectensis</name>
    <name type="common">Starlet sea anemone</name>
    <dbReference type="NCBI Taxonomy" id="45351"/>
    <lineage>
        <taxon>Eukaryota</taxon>
        <taxon>Metazoa</taxon>
        <taxon>Cnidaria</taxon>
        <taxon>Anthozoa</taxon>
        <taxon>Hexacorallia</taxon>
        <taxon>Actiniaria</taxon>
        <taxon>Edwardsiidae</taxon>
        <taxon>Nematostella</taxon>
    </lineage>
</organism>
<dbReference type="PANTHER" id="PTHR46014:SF1">
    <property type="entry name" value="TETRATRICOPEPTIDE REPEAT PROTEIN 1"/>
    <property type="match status" value="1"/>
</dbReference>
<reference evidence="1 2" key="1">
    <citation type="journal article" date="2007" name="Science">
        <title>Sea anemone genome reveals ancestral eumetazoan gene repertoire and genomic organization.</title>
        <authorList>
            <person name="Putnam N.H."/>
            <person name="Srivastava M."/>
            <person name="Hellsten U."/>
            <person name="Dirks B."/>
            <person name="Chapman J."/>
            <person name="Salamov A."/>
            <person name="Terry A."/>
            <person name="Shapiro H."/>
            <person name="Lindquist E."/>
            <person name="Kapitonov V.V."/>
            <person name="Jurka J."/>
            <person name="Genikhovich G."/>
            <person name="Grigoriev I.V."/>
            <person name="Lucas S.M."/>
            <person name="Steele R.E."/>
            <person name="Finnerty J.R."/>
            <person name="Technau U."/>
            <person name="Martindale M.Q."/>
            <person name="Rokhsar D.S."/>
        </authorList>
    </citation>
    <scope>NUCLEOTIDE SEQUENCE [LARGE SCALE GENOMIC DNA]</scope>
    <source>
        <strain evidence="2">CH2 X CH6</strain>
    </source>
</reference>
<dbReference type="SUPFAM" id="SSF48452">
    <property type="entry name" value="TPR-like"/>
    <property type="match status" value="1"/>
</dbReference>
<dbReference type="AlphaFoldDB" id="A7S1K3"/>
<dbReference type="HOGENOM" id="CLU_393461_0_0_1"/>
<dbReference type="eggNOG" id="KOG4234">
    <property type="taxonomic scope" value="Eukaryota"/>
</dbReference>
<dbReference type="SMART" id="SM00028">
    <property type="entry name" value="TPR"/>
    <property type="match status" value="3"/>
</dbReference>
<evidence type="ECO:0000313" key="2">
    <source>
        <dbReference type="Proteomes" id="UP000001593"/>
    </source>
</evidence>
<dbReference type="InterPro" id="IPR016024">
    <property type="entry name" value="ARM-type_fold"/>
</dbReference>
<evidence type="ECO:0000313" key="1">
    <source>
        <dbReference type="EMBL" id="EDO42376.1"/>
    </source>
</evidence>
<dbReference type="PANTHER" id="PTHR46014">
    <property type="entry name" value="TETRATRICOPEPTIDE REPEAT PROTEIN 1"/>
    <property type="match status" value="1"/>
</dbReference>
<dbReference type="SUPFAM" id="SSF48371">
    <property type="entry name" value="ARM repeat"/>
    <property type="match status" value="1"/>
</dbReference>
<dbReference type="InterPro" id="IPR019734">
    <property type="entry name" value="TPR_rpt"/>
</dbReference>
<dbReference type="InterPro" id="IPR011990">
    <property type="entry name" value="TPR-like_helical_dom_sf"/>
</dbReference>
<dbReference type="EMBL" id="DS469565">
    <property type="protein sequence ID" value="EDO42376.1"/>
    <property type="molecule type" value="Genomic_DNA"/>
</dbReference>